<gene>
    <name evidence="1" type="ORF">D0Z08_25275</name>
</gene>
<keyword evidence="2" id="KW-1185">Reference proteome</keyword>
<evidence type="ECO:0000313" key="2">
    <source>
        <dbReference type="Proteomes" id="UP000283644"/>
    </source>
</evidence>
<sequence>MTDHPRTADDTEADSTAGAVVDDLLDDGDIDITSWTDLDGLPDHIDVLATQAHEIFEHARTWVCQRSGFEPSPVCLLAPMADLMDVFAAGFSEVERFAVGDWASIREAVVATTADLKAIDQLVADWLPVVA</sequence>
<dbReference type="Proteomes" id="UP000283644">
    <property type="component" value="Unassembled WGS sequence"/>
</dbReference>
<dbReference type="OrthoDB" id="3787162at2"/>
<protein>
    <submittedName>
        <fullName evidence="1">Uncharacterized protein</fullName>
    </submittedName>
</protein>
<dbReference type="AlphaFoldDB" id="A0A417XVC6"/>
<dbReference type="EMBL" id="QXGH01000034">
    <property type="protein sequence ID" value="RHW24230.1"/>
    <property type="molecule type" value="Genomic_DNA"/>
</dbReference>
<comment type="caution">
    <text evidence="1">The sequence shown here is derived from an EMBL/GenBank/DDBJ whole genome shotgun (WGS) entry which is preliminary data.</text>
</comment>
<dbReference type="RefSeq" id="WP_118928057.1">
    <property type="nucleotide sequence ID" value="NZ_QXGH01000034.1"/>
</dbReference>
<organism evidence="1 2">
    <name type="scientific">Nocardioides immobilis</name>
    <dbReference type="NCBI Taxonomy" id="2049295"/>
    <lineage>
        <taxon>Bacteria</taxon>
        <taxon>Bacillati</taxon>
        <taxon>Actinomycetota</taxon>
        <taxon>Actinomycetes</taxon>
        <taxon>Propionibacteriales</taxon>
        <taxon>Nocardioidaceae</taxon>
        <taxon>Nocardioides</taxon>
    </lineage>
</organism>
<accession>A0A417XVC6</accession>
<evidence type="ECO:0000313" key="1">
    <source>
        <dbReference type="EMBL" id="RHW24230.1"/>
    </source>
</evidence>
<proteinExistence type="predicted"/>
<reference evidence="1 2" key="1">
    <citation type="submission" date="2018-09" db="EMBL/GenBank/DDBJ databases">
        <title>Genome sequencing of Nocardioides immobilis CCTCC AB 2017083 for comparison to Nocardioides silvaticus.</title>
        <authorList>
            <person name="Li C."/>
            <person name="Wang G."/>
        </authorList>
    </citation>
    <scope>NUCLEOTIDE SEQUENCE [LARGE SCALE GENOMIC DNA]</scope>
    <source>
        <strain evidence="1 2">CCTCC AB 2017083</strain>
    </source>
</reference>
<name>A0A417XVC6_9ACTN</name>